<dbReference type="InterPro" id="IPR002933">
    <property type="entry name" value="Peptidase_M20"/>
</dbReference>
<proteinExistence type="inferred from homology"/>
<dbReference type="InterPro" id="IPR010158">
    <property type="entry name" value="Amidase_Cbmase"/>
</dbReference>
<dbReference type="RefSeq" id="WP_266345196.1">
    <property type="nucleotide sequence ID" value="NZ_JAPKNH010000007.1"/>
</dbReference>
<dbReference type="CDD" id="cd03884">
    <property type="entry name" value="M20_bAS"/>
    <property type="match status" value="1"/>
</dbReference>
<evidence type="ECO:0000313" key="4">
    <source>
        <dbReference type="EMBL" id="MFC5517806.1"/>
    </source>
</evidence>
<evidence type="ECO:0000256" key="1">
    <source>
        <dbReference type="ARBA" id="ARBA00006153"/>
    </source>
</evidence>
<dbReference type="Gene3D" id="3.30.70.360">
    <property type="match status" value="1"/>
</dbReference>
<dbReference type="GO" id="GO:0016787">
    <property type="term" value="F:hydrolase activity"/>
    <property type="evidence" value="ECO:0007669"/>
    <property type="project" value="UniProtKB-KW"/>
</dbReference>
<reference evidence="5" key="1">
    <citation type="journal article" date="2019" name="Int. J. Syst. Evol. Microbiol.">
        <title>The Global Catalogue of Microorganisms (GCM) 10K type strain sequencing project: providing services to taxonomists for standard genome sequencing and annotation.</title>
        <authorList>
            <consortium name="The Broad Institute Genomics Platform"/>
            <consortium name="The Broad Institute Genome Sequencing Center for Infectious Disease"/>
            <person name="Wu L."/>
            <person name="Ma J."/>
        </authorList>
    </citation>
    <scope>NUCLEOTIDE SEQUENCE [LARGE SCALE GENOMIC DNA]</scope>
    <source>
        <strain evidence="5">KACC 12633</strain>
    </source>
</reference>
<accession>A0ABW0PYU6</accession>
<dbReference type="NCBIfam" id="NF006769">
    <property type="entry name" value="PRK09290.1-3"/>
    <property type="match status" value="1"/>
</dbReference>
<feature type="domain" description="Peptidase M20 dimerisation" evidence="3">
    <location>
        <begin position="215"/>
        <end position="314"/>
    </location>
</feature>
<dbReference type="NCBIfam" id="TIGR01879">
    <property type="entry name" value="hydantase"/>
    <property type="match status" value="1"/>
</dbReference>
<name>A0ABW0PYU6_9HYPH</name>
<evidence type="ECO:0000313" key="5">
    <source>
        <dbReference type="Proteomes" id="UP001596150"/>
    </source>
</evidence>
<protein>
    <submittedName>
        <fullName evidence="4">Zn-dependent hydrolase</fullName>
    </submittedName>
</protein>
<evidence type="ECO:0000259" key="3">
    <source>
        <dbReference type="Pfam" id="PF07687"/>
    </source>
</evidence>
<keyword evidence="2 4" id="KW-0378">Hydrolase</keyword>
<dbReference type="PANTHER" id="PTHR32494:SF5">
    <property type="entry name" value="ALLANTOATE AMIDOHYDROLASE"/>
    <property type="match status" value="1"/>
</dbReference>
<gene>
    <name evidence="4" type="ORF">ACFPP9_18655</name>
</gene>
<dbReference type="SUPFAM" id="SSF53187">
    <property type="entry name" value="Zn-dependent exopeptidases"/>
    <property type="match status" value="1"/>
</dbReference>
<comment type="similarity">
    <text evidence="1">Belongs to the peptidase M20 family.</text>
</comment>
<sequence length="416" mass="44634">MTGPTDNLRINGERLWDSLMEMAKVGPGIAGGNNRQTLTDSDREGRDLFKSWCEAAGMMLGVDKMGTMFATRPGTDPDALPVYVGSHLDTQPTGGKYDGVLGVLSGLEIIRSMNDLGIRTKHPIVVTNWTNEEGARFAPAMLASGVFAGAIPLEYAYDRKDPDGKSFGDELKRIGWLGDEEVGARKMHAYFEYHIEQGPILEAEAKQIGVVTHCQGLWWLEVTLTGREAHTGSTPMNLRVNAGLAMARILEMVQTVAMDSQPGAVGGVGQMFFTPNSRNVLPGKVVFSIDIRTPDLAKLNGMRARIEAEAAEIAEALGVGCAIEPVGHFDPVTFDPTLVERVRSAAERLGYSHMNIISGAGHDACWAAKVAPATMVMCPCVGGLSHNEAEEISPEWATAGADVLFHAVLETAEIAG</sequence>
<dbReference type="Gene3D" id="3.40.630.10">
    <property type="entry name" value="Zn peptidases"/>
    <property type="match status" value="1"/>
</dbReference>
<keyword evidence="5" id="KW-1185">Reference proteome</keyword>
<dbReference type="EMBL" id="JBHSML010000012">
    <property type="protein sequence ID" value="MFC5517806.1"/>
    <property type="molecule type" value="Genomic_DNA"/>
</dbReference>
<dbReference type="Pfam" id="PF07687">
    <property type="entry name" value="M20_dimer"/>
    <property type="match status" value="1"/>
</dbReference>
<dbReference type="InterPro" id="IPR011650">
    <property type="entry name" value="Peptidase_M20_dimer"/>
</dbReference>
<dbReference type="PANTHER" id="PTHR32494">
    <property type="entry name" value="ALLANTOATE DEIMINASE-RELATED"/>
    <property type="match status" value="1"/>
</dbReference>
<dbReference type="SUPFAM" id="SSF55031">
    <property type="entry name" value="Bacterial exopeptidase dimerisation domain"/>
    <property type="match status" value="1"/>
</dbReference>
<dbReference type="PIRSF" id="PIRSF001235">
    <property type="entry name" value="Amidase_carbamoylase"/>
    <property type="match status" value="1"/>
</dbReference>
<dbReference type="Proteomes" id="UP001596150">
    <property type="component" value="Unassembled WGS sequence"/>
</dbReference>
<dbReference type="Pfam" id="PF01546">
    <property type="entry name" value="Peptidase_M20"/>
    <property type="match status" value="1"/>
</dbReference>
<evidence type="ECO:0000256" key="2">
    <source>
        <dbReference type="ARBA" id="ARBA00022801"/>
    </source>
</evidence>
<organism evidence="4 5">
    <name type="scientific">Kaistia terrae</name>
    <dbReference type="NCBI Taxonomy" id="537017"/>
    <lineage>
        <taxon>Bacteria</taxon>
        <taxon>Pseudomonadati</taxon>
        <taxon>Pseudomonadota</taxon>
        <taxon>Alphaproteobacteria</taxon>
        <taxon>Hyphomicrobiales</taxon>
        <taxon>Kaistiaceae</taxon>
        <taxon>Kaistia</taxon>
    </lineage>
</organism>
<comment type="caution">
    <text evidence="4">The sequence shown here is derived from an EMBL/GenBank/DDBJ whole genome shotgun (WGS) entry which is preliminary data.</text>
</comment>
<dbReference type="InterPro" id="IPR036264">
    <property type="entry name" value="Bact_exopeptidase_dim_dom"/>
</dbReference>